<dbReference type="PANTHER" id="PTHR39267">
    <property type="entry name" value="SURVIVAL MOTOR NEURON-LIKE PROTEIN 1"/>
    <property type="match status" value="1"/>
</dbReference>
<evidence type="ECO:0000256" key="4">
    <source>
        <dbReference type="ARBA" id="ARBA00023187"/>
    </source>
</evidence>
<dbReference type="Pfam" id="PF20635">
    <property type="entry name" value="SMN_YG-box"/>
    <property type="match status" value="1"/>
</dbReference>
<feature type="region of interest" description="Disordered" evidence="6">
    <location>
        <begin position="126"/>
        <end position="158"/>
    </location>
</feature>
<dbReference type="CDD" id="cd22852">
    <property type="entry name" value="SMN_C"/>
    <property type="match status" value="1"/>
</dbReference>
<dbReference type="Proteomes" id="UP000297280">
    <property type="component" value="Unassembled WGS sequence"/>
</dbReference>
<evidence type="ECO:0000313" key="7">
    <source>
        <dbReference type="EMBL" id="TGO81928.1"/>
    </source>
</evidence>
<accession>A0A4Z1K907</accession>
<comment type="caution">
    <text evidence="7">The sequence shown here is derived from an EMBL/GenBank/DDBJ whole genome shotgun (WGS) entry which is preliminary data.</text>
</comment>
<proteinExistence type="inferred from homology"/>
<protein>
    <recommendedName>
        <fullName evidence="9">Survival motor neuron Tudor domain-containing protein</fullName>
    </recommendedName>
</protein>
<feature type="compositionally biased region" description="Basic and acidic residues" evidence="6">
    <location>
        <begin position="126"/>
        <end position="138"/>
    </location>
</feature>
<evidence type="ECO:0000256" key="2">
    <source>
        <dbReference type="ARBA" id="ARBA00005371"/>
    </source>
</evidence>
<dbReference type="PANTHER" id="PTHR39267:SF1">
    <property type="entry name" value="SURVIVAL MOTOR NEURON PROTEIN"/>
    <property type="match status" value="1"/>
</dbReference>
<evidence type="ECO:0000256" key="3">
    <source>
        <dbReference type="ARBA" id="ARBA00022664"/>
    </source>
</evidence>
<dbReference type="InterPro" id="IPR040424">
    <property type="entry name" value="Smn1"/>
</dbReference>
<dbReference type="InterPro" id="IPR047313">
    <property type="entry name" value="SMN_C"/>
</dbReference>
<reference evidence="7 8" key="1">
    <citation type="submission" date="2017-12" db="EMBL/GenBank/DDBJ databases">
        <title>Comparative genomics of Botrytis spp.</title>
        <authorList>
            <person name="Valero-Jimenez C.A."/>
            <person name="Tapia P."/>
            <person name="Veloso J."/>
            <person name="Silva-Moreno E."/>
            <person name="Staats M."/>
            <person name="Valdes J.H."/>
            <person name="Van Kan J.A.L."/>
        </authorList>
    </citation>
    <scope>NUCLEOTIDE SEQUENCE [LARGE SCALE GENOMIC DNA]</scope>
    <source>
        <strain evidence="7 8">MUCL3349</strain>
    </source>
</reference>
<dbReference type="GO" id="GO:0005634">
    <property type="term" value="C:nucleus"/>
    <property type="evidence" value="ECO:0007669"/>
    <property type="project" value="UniProtKB-SubCell"/>
</dbReference>
<keyword evidence="3" id="KW-0507">mRNA processing</keyword>
<comment type="subcellular location">
    <subcellularLocation>
        <location evidence="1">Nucleus</location>
    </subcellularLocation>
</comment>
<keyword evidence="4" id="KW-0508">mRNA splicing</keyword>
<dbReference type="GO" id="GO:0006397">
    <property type="term" value="P:mRNA processing"/>
    <property type="evidence" value="ECO:0007669"/>
    <property type="project" value="UniProtKB-KW"/>
</dbReference>
<evidence type="ECO:0000256" key="1">
    <source>
        <dbReference type="ARBA" id="ARBA00004123"/>
    </source>
</evidence>
<evidence type="ECO:0000256" key="6">
    <source>
        <dbReference type="SAM" id="MobiDB-lite"/>
    </source>
</evidence>
<keyword evidence="5" id="KW-0539">Nucleus</keyword>
<keyword evidence="8" id="KW-1185">Reference proteome</keyword>
<comment type="similarity">
    <text evidence="2">Belongs to the SMN family.</text>
</comment>
<feature type="compositionally biased region" description="Low complexity" evidence="6">
    <location>
        <begin position="139"/>
        <end position="153"/>
    </location>
</feature>
<dbReference type="CDD" id="cd22851">
    <property type="entry name" value="SMN_N"/>
    <property type="match status" value="1"/>
</dbReference>
<evidence type="ECO:0000313" key="8">
    <source>
        <dbReference type="Proteomes" id="UP000297280"/>
    </source>
</evidence>
<name>A0A4Z1K907_9HELO</name>
<dbReference type="AlphaFoldDB" id="A0A4Z1K907"/>
<dbReference type="GO" id="GO:0008380">
    <property type="term" value="P:RNA splicing"/>
    <property type="evidence" value="ECO:0007669"/>
    <property type="project" value="UniProtKB-KW"/>
</dbReference>
<dbReference type="STRING" id="87229.A0A4Z1K907"/>
<organism evidence="7 8">
    <name type="scientific">Botrytis porri</name>
    <dbReference type="NCBI Taxonomy" id="87229"/>
    <lineage>
        <taxon>Eukaryota</taxon>
        <taxon>Fungi</taxon>
        <taxon>Dikarya</taxon>
        <taxon>Ascomycota</taxon>
        <taxon>Pezizomycotina</taxon>
        <taxon>Leotiomycetes</taxon>
        <taxon>Helotiales</taxon>
        <taxon>Sclerotiniaceae</taxon>
        <taxon>Botrytis</taxon>
    </lineage>
</organism>
<gene>
    <name evidence="7" type="ORF">BPOR_0969g00030</name>
</gene>
<evidence type="ECO:0008006" key="9">
    <source>
        <dbReference type="Google" id="ProtNLM"/>
    </source>
</evidence>
<sequence>MPFLSSEKNAKAVEKFLINRSILKQSGVVVEEIFCVDPTASNFMISFTHQPQLLSHCKMASQNNASHAEVWDDSTLVDSWNQALQEYEARIYTRDGEMNEDSGEVVEEPLEENIVMQSEFEQIDDHTQAGPKSNDKPAPKATKSGSSSSSKAPILPPQLIGQVHDENLKNLLMSWYYAGYYTGLYEGQQQKQGPSKGT</sequence>
<dbReference type="EMBL" id="PQXO01000963">
    <property type="protein sequence ID" value="TGO81928.1"/>
    <property type="molecule type" value="Genomic_DNA"/>
</dbReference>
<evidence type="ECO:0000256" key="5">
    <source>
        <dbReference type="ARBA" id="ARBA00023242"/>
    </source>
</evidence>